<comment type="catalytic activity">
    <reaction evidence="7 8">
        <text>cytidine(34) in tRNA(Ile2) + L-lysine + ATP = lysidine(34) in tRNA(Ile2) + AMP + diphosphate + H(+)</text>
        <dbReference type="Rhea" id="RHEA:43744"/>
        <dbReference type="Rhea" id="RHEA-COMP:10625"/>
        <dbReference type="Rhea" id="RHEA-COMP:10670"/>
        <dbReference type="ChEBI" id="CHEBI:15378"/>
        <dbReference type="ChEBI" id="CHEBI:30616"/>
        <dbReference type="ChEBI" id="CHEBI:32551"/>
        <dbReference type="ChEBI" id="CHEBI:33019"/>
        <dbReference type="ChEBI" id="CHEBI:82748"/>
        <dbReference type="ChEBI" id="CHEBI:83665"/>
        <dbReference type="ChEBI" id="CHEBI:456215"/>
        <dbReference type="EC" id="6.3.4.19"/>
    </reaction>
</comment>
<dbReference type="SUPFAM" id="SSF52402">
    <property type="entry name" value="Adenine nucleotide alpha hydrolases-like"/>
    <property type="match status" value="1"/>
</dbReference>
<dbReference type="Pfam" id="PF01171">
    <property type="entry name" value="ATP_bind_3"/>
    <property type="match status" value="1"/>
</dbReference>
<reference evidence="11 12" key="1">
    <citation type="submission" date="2020-11" db="EMBL/GenBank/DDBJ databases">
        <title>Sulfur oxidizing isolate from Hospital Hole Sinkhole.</title>
        <authorList>
            <person name="Scott K.M."/>
        </authorList>
    </citation>
    <scope>NUCLEOTIDE SEQUENCE [LARGE SCALE GENOMIC DNA]</scope>
    <source>
        <strain evidence="11 12">HH1</strain>
    </source>
</reference>
<dbReference type="EC" id="6.3.4.19" evidence="8"/>
<evidence type="ECO:0000259" key="10">
    <source>
        <dbReference type="Pfam" id="PF11734"/>
    </source>
</evidence>
<evidence type="ECO:0000256" key="5">
    <source>
        <dbReference type="ARBA" id="ARBA00022741"/>
    </source>
</evidence>
<name>A0ABS0BXN9_9GAMM</name>
<proteinExistence type="inferred from homology"/>
<dbReference type="GO" id="GO:0032267">
    <property type="term" value="F:tRNA(Ile)-lysidine synthase activity"/>
    <property type="evidence" value="ECO:0007669"/>
    <property type="project" value="UniProtKB-EC"/>
</dbReference>
<feature type="binding site" evidence="8">
    <location>
        <begin position="35"/>
        <end position="40"/>
    </location>
    <ligand>
        <name>ATP</name>
        <dbReference type="ChEBI" id="CHEBI:30616"/>
    </ligand>
</feature>
<gene>
    <name evidence="8 11" type="primary">tilS</name>
    <name evidence="11" type="ORF">H8792_000600</name>
</gene>
<keyword evidence="5 8" id="KW-0547">Nucleotide-binding</keyword>
<evidence type="ECO:0000256" key="3">
    <source>
        <dbReference type="ARBA" id="ARBA00022598"/>
    </source>
</evidence>
<evidence type="ECO:0000313" key="12">
    <source>
        <dbReference type="Proteomes" id="UP001193680"/>
    </source>
</evidence>
<dbReference type="Proteomes" id="UP001193680">
    <property type="component" value="Unassembled WGS sequence"/>
</dbReference>
<dbReference type="Pfam" id="PF11734">
    <property type="entry name" value="TilS_C"/>
    <property type="match status" value="1"/>
</dbReference>
<dbReference type="NCBIfam" id="TIGR02433">
    <property type="entry name" value="lysidine_TilS_C"/>
    <property type="match status" value="1"/>
</dbReference>
<evidence type="ECO:0000256" key="1">
    <source>
        <dbReference type="ARBA" id="ARBA00004496"/>
    </source>
</evidence>
<keyword evidence="4 8" id="KW-0819">tRNA processing</keyword>
<keyword evidence="6 8" id="KW-0067">ATP-binding</keyword>
<comment type="caution">
    <text evidence="11">The sequence shown here is derived from an EMBL/GenBank/DDBJ whole genome shotgun (WGS) entry which is preliminary data.</text>
</comment>
<dbReference type="PANTHER" id="PTHR43033">
    <property type="entry name" value="TRNA(ILE)-LYSIDINE SYNTHASE-RELATED"/>
    <property type="match status" value="1"/>
</dbReference>
<dbReference type="EMBL" id="JACBGI020000001">
    <property type="protein sequence ID" value="MBF6056837.1"/>
    <property type="molecule type" value="Genomic_DNA"/>
</dbReference>
<dbReference type="RefSeq" id="WP_194947198.1">
    <property type="nucleotide sequence ID" value="NZ_JACBGI020000001.1"/>
</dbReference>
<sequence length="481" mass="56251">MDYPSKPDEIIQLEQSFADFFERLPPNLHFALAYSGGLDSSVLLHLLQASSSLQGRFYAVHINHGLVEQAEQWCQHCVRQSQDYDVVCRVKSIQIDSAHRTGLEARARQLRYQAIFDLLDHPHDVVLTAHHQRDQVETFFLKLLRGAGVKGLAGIRQEVELPLNDHGRKTLSLMRPLLKVPYSQLQAYASYYQLRWVEDPSNQDHSFERNRVRHELLPHVLKFEEHAFEQVQKACSHLGEADILLRRMAQRSLLDKGHHFLYFDFTDYPNIDWIELKNIISLWLMSVHGLVLSERHYQWLREIREANLSTAKSEYRLAQASLWFYHNRLYCLKANPNGFSIPFDDFIAQTKVALGWDNRYAGKAELSVKCDACSGYWYFYMDAVPTAERFGDYKIESLDRISEKNRFKNKQMKGFFQQRSIPVWERKYWPVLTLQGVPVAVLGCQNCLHGDASIDEFFVKKEWGVSQKLYWSWMGLFNPEK</sequence>
<feature type="domain" description="tRNA(Ile)-lysidine/2-thiocytidine synthase N-terminal" evidence="9">
    <location>
        <begin position="30"/>
        <end position="215"/>
    </location>
</feature>
<dbReference type="Gene3D" id="3.40.50.620">
    <property type="entry name" value="HUPs"/>
    <property type="match status" value="1"/>
</dbReference>
<dbReference type="InterPro" id="IPR012796">
    <property type="entry name" value="Lysidine-tRNA-synth_C"/>
</dbReference>
<dbReference type="HAMAP" id="MF_01161">
    <property type="entry name" value="tRNA_Ile_lys_synt"/>
    <property type="match status" value="1"/>
</dbReference>
<keyword evidence="12" id="KW-1185">Reference proteome</keyword>
<evidence type="ECO:0000256" key="4">
    <source>
        <dbReference type="ARBA" id="ARBA00022694"/>
    </source>
</evidence>
<dbReference type="SUPFAM" id="SSF56037">
    <property type="entry name" value="PheT/TilS domain"/>
    <property type="match status" value="1"/>
</dbReference>
<evidence type="ECO:0000256" key="8">
    <source>
        <dbReference type="HAMAP-Rule" id="MF_01161"/>
    </source>
</evidence>
<dbReference type="CDD" id="cd01992">
    <property type="entry name" value="TilS_N"/>
    <property type="match status" value="1"/>
</dbReference>
<evidence type="ECO:0000256" key="6">
    <source>
        <dbReference type="ARBA" id="ARBA00022840"/>
    </source>
</evidence>
<evidence type="ECO:0000256" key="2">
    <source>
        <dbReference type="ARBA" id="ARBA00022490"/>
    </source>
</evidence>
<dbReference type="InterPro" id="IPR014729">
    <property type="entry name" value="Rossmann-like_a/b/a_fold"/>
</dbReference>
<organism evidence="11 12">
    <name type="scientific">Thiomicrorhabdus heinhorstiae</name>
    <dbReference type="NCBI Taxonomy" id="2748010"/>
    <lineage>
        <taxon>Bacteria</taxon>
        <taxon>Pseudomonadati</taxon>
        <taxon>Pseudomonadota</taxon>
        <taxon>Gammaproteobacteria</taxon>
        <taxon>Thiotrichales</taxon>
        <taxon>Piscirickettsiaceae</taxon>
        <taxon>Thiomicrorhabdus</taxon>
    </lineage>
</organism>
<comment type="domain">
    <text evidence="8">The N-terminal region contains the highly conserved SGGXDS motif, predicted to be a P-loop motif involved in ATP binding.</text>
</comment>
<dbReference type="InterPro" id="IPR012795">
    <property type="entry name" value="tRNA_Ile_lys_synt_N"/>
</dbReference>
<dbReference type="NCBIfam" id="TIGR02432">
    <property type="entry name" value="lysidine_TilS_N"/>
    <property type="match status" value="1"/>
</dbReference>
<accession>A0ABS0BXN9</accession>
<comment type="function">
    <text evidence="8">Ligates lysine onto the cytidine present at position 34 of the AUA codon-specific tRNA(Ile) that contains the anticodon CAU, in an ATP-dependent manner. Cytidine is converted to lysidine, thus changing the amino acid specificity of the tRNA from methionine to isoleucine.</text>
</comment>
<comment type="similarity">
    <text evidence="8">Belongs to the tRNA(Ile)-lysidine synthase family.</text>
</comment>
<comment type="subcellular location">
    <subcellularLocation>
        <location evidence="1 8">Cytoplasm</location>
    </subcellularLocation>
</comment>
<evidence type="ECO:0000256" key="7">
    <source>
        <dbReference type="ARBA" id="ARBA00048539"/>
    </source>
</evidence>
<keyword evidence="3 8" id="KW-0436">Ligase</keyword>
<keyword evidence="2 8" id="KW-0963">Cytoplasm</keyword>
<dbReference type="InterPro" id="IPR012094">
    <property type="entry name" value="tRNA_Ile_lys_synt"/>
</dbReference>
<evidence type="ECO:0000313" key="11">
    <source>
        <dbReference type="EMBL" id="MBF6056837.1"/>
    </source>
</evidence>
<protein>
    <recommendedName>
        <fullName evidence="8">tRNA(Ile)-lysidine synthase</fullName>
        <ecNumber evidence="8">6.3.4.19</ecNumber>
    </recommendedName>
    <alternativeName>
        <fullName evidence="8">tRNA(Ile)-2-lysyl-cytidine synthase</fullName>
    </alternativeName>
    <alternativeName>
        <fullName evidence="8">tRNA(Ile)-lysidine synthetase</fullName>
    </alternativeName>
</protein>
<dbReference type="PANTHER" id="PTHR43033:SF1">
    <property type="entry name" value="TRNA(ILE)-LYSIDINE SYNTHASE-RELATED"/>
    <property type="match status" value="1"/>
</dbReference>
<dbReference type="InterPro" id="IPR011063">
    <property type="entry name" value="TilS/TtcA_N"/>
</dbReference>
<evidence type="ECO:0000259" key="9">
    <source>
        <dbReference type="Pfam" id="PF01171"/>
    </source>
</evidence>
<feature type="domain" description="Lysidine-tRNA(Ile) synthetase C-terminal" evidence="10">
    <location>
        <begin position="400"/>
        <end position="445"/>
    </location>
</feature>